<name>A0A2J8HYN5_VIBDI</name>
<reference evidence="7 9" key="2">
    <citation type="submission" date="2018-06" db="EMBL/GenBank/DDBJ databases">
        <title>Freshwater and sediment microbial communities from various areas in North America, analyzing microbe dynamics in response to fracking.</title>
        <authorList>
            <person name="Lamendella R."/>
        </authorList>
    </citation>
    <scope>NUCLEOTIDE SEQUENCE [LARGE SCALE GENOMIC DNA]</scope>
    <source>
        <strain evidence="7 9">99A</strain>
    </source>
</reference>
<dbReference type="PANTHER" id="PTHR43633:SF1">
    <property type="entry name" value="ALCOHOL DEHYDROGENASE YQHD"/>
    <property type="match status" value="1"/>
</dbReference>
<reference evidence="6 8" key="1">
    <citation type="submission" date="2018-01" db="EMBL/GenBank/DDBJ databases">
        <title>Draft genome sequences of six Vibrio diazotrophicus strains isolated from deep-sea sediments of the Baltic Sea.</title>
        <authorList>
            <person name="Castillo D."/>
            <person name="Vandieken V."/>
            <person name="Chiang O."/>
            <person name="Middelboe M."/>
        </authorList>
    </citation>
    <scope>NUCLEOTIDE SEQUENCE [LARGE SCALE GENOMIC DNA]</scope>
    <source>
        <strain evidence="6 8">60.27F</strain>
    </source>
</reference>
<feature type="domain" description="Alcohol dehydrogenase iron-type/glycerol dehydrogenase GldA" evidence="4">
    <location>
        <begin position="10"/>
        <end position="182"/>
    </location>
</feature>
<feature type="domain" description="Fe-containing alcohol dehydrogenase-like C-terminal" evidence="5">
    <location>
        <begin position="194"/>
        <end position="388"/>
    </location>
</feature>
<evidence type="ECO:0000313" key="9">
    <source>
        <dbReference type="Proteomes" id="UP000248729"/>
    </source>
</evidence>
<dbReference type="Proteomes" id="UP000248729">
    <property type="component" value="Unassembled WGS sequence"/>
</dbReference>
<dbReference type="GO" id="GO:1990362">
    <property type="term" value="F:butanol dehydrogenase (NAD+) activity"/>
    <property type="evidence" value="ECO:0007669"/>
    <property type="project" value="InterPro"/>
</dbReference>
<dbReference type="GO" id="GO:1990002">
    <property type="term" value="F:methylglyoxal reductase (NADPH) (acetol producing) activity"/>
    <property type="evidence" value="ECO:0007669"/>
    <property type="project" value="TreeGrafter"/>
</dbReference>
<evidence type="ECO:0000313" key="6">
    <source>
        <dbReference type="EMBL" id="PNI03382.1"/>
    </source>
</evidence>
<protein>
    <submittedName>
        <fullName evidence="7">Alcohol dehydrogenase YqhD (Iron-dependent ADH family)</fullName>
    </submittedName>
    <submittedName>
        <fullName evidence="6">NADH-dependent alcohol dehydrogenase</fullName>
    </submittedName>
</protein>
<dbReference type="PANTHER" id="PTHR43633">
    <property type="entry name" value="ALCOHOL DEHYDROGENASE YQHD"/>
    <property type="match status" value="1"/>
</dbReference>
<dbReference type="GO" id="GO:0005829">
    <property type="term" value="C:cytosol"/>
    <property type="evidence" value="ECO:0007669"/>
    <property type="project" value="TreeGrafter"/>
</dbReference>
<dbReference type="GO" id="GO:0008106">
    <property type="term" value="F:alcohol dehydrogenase (NADP+) activity"/>
    <property type="evidence" value="ECO:0007669"/>
    <property type="project" value="TreeGrafter"/>
</dbReference>
<evidence type="ECO:0000259" key="4">
    <source>
        <dbReference type="Pfam" id="PF00465"/>
    </source>
</evidence>
<comment type="caution">
    <text evidence="6">The sequence shown here is derived from an EMBL/GenBank/DDBJ whole genome shotgun (WGS) entry which is preliminary data.</text>
</comment>
<proteinExistence type="inferred from homology"/>
<dbReference type="Pfam" id="PF25137">
    <property type="entry name" value="ADH_Fe_C"/>
    <property type="match status" value="1"/>
</dbReference>
<dbReference type="InterPro" id="IPR056798">
    <property type="entry name" value="ADH_Fe_C"/>
</dbReference>
<sequence length="389" mass="43006">MQLDFSYYNPTTIHFGKDSLAKLDSELPKFGDTVMLVYGRNAIKSNGLYDKVIASLNAAGKKVVELSGVMPNPTYSKMMEGVELVREHKVDLILAVGGGSVVDCAKGISVAAYCTDQDPFQKYWIEWQDVSNEVVPVASILTMVGTGSEMNGGSVITHEESKTKAGRVFPPIAYPKFSILNPEYTFTVSEYQMVSGVFDTMSHLMEQYFSDQGANTTDYVIESLLKSSIDNLRVALKNPQDYEARSNIMWNATLALNTVTGLSKTQDWQVHMIEHQLGAYTDCAHGMGLAAVSLPYYRLIYKFGLDKFVRYATQVWGVSAEGKTKEQIALEGIDALEAFTKECGIVTSLEELGATKEMLPKIAESTVILGNGYKKLTKEEVLNILEECY</sequence>
<dbReference type="AlphaFoldDB" id="A0A2J8HYN5"/>
<evidence type="ECO:0000259" key="5">
    <source>
        <dbReference type="Pfam" id="PF25137"/>
    </source>
</evidence>
<dbReference type="Proteomes" id="UP000236449">
    <property type="component" value="Unassembled WGS sequence"/>
</dbReference>
<organism evidence="6 8">
    <name type="scientific">Vibrio diazotrophicus</name>
    <dbReference type="NCBI Taxonomy" id="685"/>
    <lineage>
        <taxon>Bacteria</taxon>
        <taxon>Pseudomonadati</taxon>
        <taxon>Pseudomonadota</taxon>
        <taxon>Gammaproteobacteria</taxon>
        <taxon>Vibrionales</taxon>
        <taxon>Vibrionaceae</taxon>
        <taxon>Vibrio</taxon>
    </lineage>
</organism>
<dbReference type="OrthoDB" id="9815791at2"/>
<accession>A0A2J8HYN5</accession>
<evidence type="ECO:0000256" key="2">
    <source>
        <dbReference type="ARBA" id="ARBA00007358"/>
    </source>
</evidence>
<dbReference type="GO" id="GO:0046872">
    <property type="term" value="F:metal ion binding"/>
    <property type="evidence" value="ECO:0007669"/>
    <property type="project" value="InterPro"/>
</dbReference>
<gene>
    <name evidence="6" type="ORF">C1N32_16100</name>
    <name evidence="7" type="ORF">DET48_11976</name>
</gene>
<dbReference type="FunFam" id="3.40.50.1970:FF:000003">
    <property type="entry name" value="Alcohol dehydrogenase, iron-containing"/>
    <property type="match status" value="1"/>
</dbReference>
<dbReference type="InterPro" id="IPR001670">
    <property type="entry name" value="ADH_Fe/GldA"/>
</dbReference>
<dbReference type="CDD" id="cd08187">
    <property type="entry name" value="BDH"/>
    <property type="match status" value="1"/>
</dbReference>
<dbReference type="EMBL" id="QLTR01000019">
    <property type="protein sequence ID" value="RAS61047.1"/>
    <property type="molecule type" value="Genomic_DNA"/>
</dbReference>
<evidence type="ECO:0000313" key="8">
    <source>
        <dbReference type="Proteomes" id="UP000236449"/>
    </source>
</evidence>
<dbReference type="InterPro" id="IPR044731">
    <property type="entry name" value="BDH-like"/>
</dbReference>
<comment type="similarity">
    <text evidence="2">Belongs to the iron-containing alcohol dehydrogenase family.</text>
</comment>
<evidence type="ECO:0000256" key="3">
    <source>
        <dbReference type="ARBA" id="ARBA00023002"/>
    </source>
</evidence>
<dbReference type="EMBL" id="POSK01000011">
    <property type="protein sequence ID" value="PNI03382.1"/>
    <property type="molecule type" value="Genomic_DNA"/>
</dbReference>
<dbReference type="SUPFAM" id="SSF56796">
    <property type="entry name" value="Dehydroquinate synthase-like"/>
    <property type="match status" value="1"/>
</dbReference>
<evidence type="ECO:0000313" key="7">
    <source>
        <dbReference type="EMBL" id="RAS61047.1"/>
    </source>
</evidence>
<keyword evidence="3" id="KW-0560">Oxidoreductase</keyword>
<evidence type="ECO:0000256" key="1">
    <source>
        <dbReference type="ARBA" id="ARBA00001962"/>
    </source>
</evidence>
<dbReference type="Pfam" id="PF00465">
    <property type="entry name" value="Fe-ADH"/>
    <property type="match status" value="1"/>
</dbReference>
<dbReference type="RefSeq" id="WP_102954473.1">
    <property type="nucleotide sequence ID" value="NZ_JAPWHJ010000008.1"/>
</dbReference>
<dbReference type="Gene3D" id="3.40.50.1970">
    <property type="match status" value="1"/>
</dbReference>
<dbReference type="Gene3D" id="1.20.1090.10">
    <property type="entry name" value="Dehydroquinate synthase-like - alpha domain"/>
    <property type="match status" value="1"/>
</dbReference>
<comment type="cofactor">
    <cofactor evidence="1">
        <name>Fe cation</name>
        <dbReference type="ChEBI" id="CHEBI:24875"/>
    </cofactor>
</comment>